<sequence length="145" mass="14889">MKALRDTQGAVRANSRRAEATWGLAGGTAASSTDLMIPGGLGEAEGPTVKKLAARLVSMELMSPTAMLLMPAGMEGSVREFRGYPCRVLSSKVPPVWALMYCTTSSGSTSSSSTSPRSDSSPAPSTPAAMASIITFSLMLGGLGE</sequence>
<dbReference type="EMBL" id="LZPO01107894">
    <property type="protein sequence ID" value="OBS60478.1"/>
    <property type="molecule type" value="Genomic_DNA"/>
</dbReference>
<dbReference type="Proteomes" id="UP000092124">
    <property type="component" value="Unassembled WGS sequence"/>
</dbReference>
<organism evidence="2 3">
    <name type="scientific">Neotoma lepida</name>
    <name type="common">Desert woodrat</name>
    <dbReference type="NCBI Taxonomy" id="56216"/>
    <lineage>
        <taxon>Eukaryota</taxon>
        <taxon>Metazoa</taxon>
        <taxon>Chordata</taxon>
        <taxon>Craniata</taxon>
        <taxon>Vertebrata</taxon>
        <taxon>Euteleostomi</taxon>
        <taxon>Mammalia</taxon>
        <taxon>Eutheria</taxon>
        <taxon>Euarchontoglires</taxon>
        <taxon>Glires</taxon>
        <taxon>Rodentia</taxon>
        <taxon>Myomorpha</taxon>
        <taxon>Muroidea</taxon>
        <taxon>Cricetidae</taxon>
        <taxon>Neotominae</taxon>
        <taxon>Neotoma</taxon>
    </lineage>
</organism>
<evidence type="ECO:0000313" key="2">
    <source>
        <dbReference type="EMBL" id="OBS60478.1"/>
    </source>
</evidence>
<keyword evidence="3" id="KW-1185">Reference proteome</keyword>
<evidence type="ECO:0000256" key="1">
    <source>
        <dbReference type="SAM" id="MobiDB-lite"/>
    </source>
</evidence>
<gene>
    <name evidence="2" type="ORF">A6R68_08392</name>
</gene>
<protein>
    <submittedName>
        <fullName evidence="2">Uncharacterized protein</fullName>
    </submittedName>
</protein>
<feature type="region of interest" description="Disordered" evidence="1">
    <location>
        <begin position="104"/>
        <end position="126"/>
    </location>
</feature>
<name>A0A1A6G2Q4_NEOLE</name>
<accession>A0A1A6G2Q4</accession>
<dbReference type="AlphaFoldDB" id="A0A1A6G2Q4"/>
<proteinExistence type="predicted"/>
<reference evidence="2 3" key="1">
    <citation type="submission" date="2016-06" db="EMBL/GenBank/DDBJ databases">
        <title>The Draft Genome Sequence and Annotation of the Desert Woodrat Neotoma lepida.</title>
        <authorList>
            <person name="Campbell M."/>
            <person name="Oakeson K.F."/>
            <person name="Yandell M."/>
            <person name="Halpert J.R."/>
            <person name="Dearing D."/>
        </authorList>
    </citation>
    <scope>NUCLEOTIDE SEQUENCE [LARGE SCALE GENOMIC DNA]</scope>
    <source>
        <strain evidence="2">417</strain>
        <tissue evidence="2">Liver</tissue>
    </source>
</reference>
<comment type="caution">
    <text evidence="2">The sequence shown here is derived from an EMBL/GenBank/DDBJ whole genome shotgun (WGS) entry which is preliminary data.</text>
</comment>
<evidence type="ECO:0000313" key="3">
    <source>
        <dbReference type="Proteomes" id="UP000092124"/>
    </source>
</evidence>